<proteinExistence type="predicted"/>
<organism evidence="1 2">
    <name type="scientific">Belliella filtrata</name>
    <dbReference type="NCBI Taxonomy" id="2923435"/>
    <lineage>
        <taxon>Bacteria</taxon>
        <taxon>Pseudomonadati</taxon>
        <taxon>Bacteroidota</taxon>
        <taxon>Cytophagia</taxon>
        <taxon>Cytophagales</taxon>
        <taxon>Cyclobacteriaceae</taxon>
        <taxon>Belliella</taxon>
    </lineage>
</organism>
<dbReference type="RefSeq" id="WP_241348778.1">
    <property type="nucleotide sequence ID" value="NZ_JAKZGP010000036.1"/>
</dbReference>
<gene>
    <name evidence="1" type="ORF">MM239_13485</name>
</gene>
<evidence type="ECO:0000313" key="1">
    <source>
        <dbReference type="EMBL" id="MCH7410414.1"/>
    </source>
</evidence>
<accession>A0ABS9V1W5</accession>
<protein>
    <submittedName>
        <fullName evidence="1">Uncharacterized protein</fullName>
    </submittedName>
</protein>
<dbReference type="EMBL" id="JAKZGP010000036">
    <property type="protein sequence ID" value="MCH7410414.1"/>
    <property type="molecule type" value="Genomic_DNA"/>
</dbReference>
<name>A0ABS9V1W5_9BACT</name>
<sequence length="119" mass="13888">MVQKILFFKERLDKKVFTICRWSEDTSCIIPEVDFLLLTKVKFNNHSIHFEEGLISYSTYISKFGEYLEPFAFGNCKIIHPQNLEKSLSMFKEVRFEQGLKSFASSLPLDQLVNTKPSL</sequence>
<evidence type="ECO:0000313" key="2">
    <source>
        <dbReference type="Proteomes" id="UP001165489"/>
    </source>
</evidence>
<dbReference type="Proteomes" id="UP001165489">
    <property type="component" value="Unassembled WGS sequence"/>
</dbReference>
<reference evidence="1" key="1">
    <citation type="submission" date="2022-03" db="EMBL/GenBank/DDBJ databases">
        <title>De novo assembled genomes of Belliella spp. (Cyclobacteriaceae) strains.</title>
        <authorList>
            <person name="Szabo A."/>
            <person name="Korponai K."/>
            <person name="Felfoldi T."/>
        </authorList>
    </citation>
    <scope>NUCLEOTIDE SEQUENCE</scope>
    <source>
        <strain evidence="1">DSM 111904</strain>
    </source>
</reference>
<keyword evidence="2" id="KW-1185">Reference proteome</keyword>
<comment type="caution">
    <text evidence="1">The sequence shown here is derived from an EMBL/GenBank/DDBJ whole genome shotgun (WGS) entry which is preliminary data.</text>
</comment>